<evidence type="ECO:0000256" key="1">
    <source>
        <dbReference type="ARBA" id="ARBA00006817"/>
    </source>
</evidence>
<keyword evidence="4" id="KW-1185">Reference proteome</keyword>
<feature type="domain" description="Activator of Hsp90 ATPase homologue 1/2-like C-terminal" evidence="2">
    <location>
        <begin position="21"/>
        <end position="144"/>
    </location>
</feature>
<dbReference type="Pfam" id="PF08327">
    <property type="entry name" value="AHSA1"/>
    <property type="match status" value="1"/>
</dbReference>
<dbReference type="Gene3D" id="3.30.530.20">
    <property type="match status" value="1"/>
</dbReference>
<comment type="similarity">
    <text evidence="1">Belongs to the AHA1 family.</text>
</comment>
<evidence type="ECO:0000313" key="4">
    <source>
        <dbReference type="Proteomes" id="UP001324533"/>
    </source>
</evidence>
<evidence type="ECO:0000259" key="2">
    <source>
        <dbReference type="Pfam" id="PF08327"/>
    </source>
</evidence>
<sequence length="157" mass="17637">MTLWTLMDDTRLLRLDRLIHAPVARVWAAWTTPPGLKAWWWNHWPDVEIAADAVVGGRYRFAAPRAGIIVTGEYLAVEEPSHLSFTWRWEDADGVQDGEVVDVSFARFEGATRVTVVHRGPWQDATSAEDYRQGWTFVLNALAADAERPGDHAVTGP</sequence>
<dbReference type="InterPro" id="IPR023393">
    <property type="entry name" value="START-like_dom_sf"/>
</dbReference>
<dbReference type="RefSeq" id="WP_322409794.1">
    <property type="nucleotide sequence ID" value="NZ_CP139779.1"/>
</dbReference>
<dbReference type="EMBL" id="CP139779">
    <property type="protein sequence ID" value="WQB69672.1"/>
    <property type="molecule type" value="Genomic_DNA"/>
</dbReference>
<name>A0ABZ0V7U2_9MICO</name>
<dbReference type="Proteomes" id="UP001324533">
    <property type="component" value="Chromosome"/>
</dbReference>
<protein>
    <submittedName>
        <fullName evidence="3">SRPBCC domain-containing protein</fullName>
    </submittedName>
</protein>
<evidence type="ECO:0000313" key="3">
    <source>
        <dbReference type="EMBL" id="WQB69672.1"/>
    </source>
</evidence>
<gene>
    <name evidence="3" type="ORF">T9R20_13340</name>
</gene>
<accession>A0ABZ0V7U2</accession>
<proteinExistence type="inferred from homology"/>
<organism evidence="3 4">
    <name type="scientific">Microbacterium invictum</name>
    <dbReference type="NCBI Taxonomy" id="515415"/>
    <lineage>
        <taxon>Bacteria</taxon>
        <taxon>Bacillati</taxon>
        <taxon>Actinomycetota</taxon>
        <taxon>Actinomycetes</taxon>
        <taxon>Micrococcales</taxon>
        <taxon>Microbacteriaceae</taxon>
        <taxon>Microbacterium</taxon>
    </lineage>
</organism>
<reference evidence="3 4" key="1">
    <citation type="submission" date="2023-06" db="EMBL/GenBank/DDBJ databases">
        <title>Rock-solubilizing bacteria, Microbacterium invictum, promotes re-establishment of vegetation in rocky wasteland by accelerating rock bio-weathering and reshaping soil bacterial community.</title>
        <authorList>
            <person name="Liu C."/>
        </authorList>
    </citation>
    <scope>NUCLEOTIDE SEQUENCE [LARGE SCALE GENOMIC DNA]</scope>
    <source>
        <strain evidence="3 4">X-18</strain>
    </source>
</reference>
<dbReference type="SUPFAM" id="SSF55961">
    <property type="entry name" value="Bet v1-like"/>
    <property type="match status" value="1"/>
</dbReference>
<dbReference type="InterPro" id="IPR013538">
    <property type="entry name" value="ASHA1/2-like_C"/>
</dbReference>
<dbReference type="CDD" id="cd07814">
    <property type="entry name" value="SRPBCC_CalC_Aha1-like"/>
    <property type="match status" value="1"/>
</dbReference>